<proteinExistence type="predicted"/>
<comment type="caution">
    <text evidence="1">The sequence shown here is derived from an EMBL/GenBank/DDBJ whole genome shotgun (WGS) entry which is preliminary data.</text>
</comment>
<dbReference type="AlphaFoldDB" id="A0A3D9ZLW3"/>
<evidence type="ECO:0000313" key="2">
    <source>
        <dbReference type="Proteomes" id="UP000256913"/>
    </source>
</evidence>
<accession>A0A3D9ZLW3</accession>
<dbReference type="Proteomes" id="UP000256913">
    <property type="component" value="Unassembled WGS sequence"/>
</dbReference>
<keyword evidence="2" id="KW-1185">Reference proteome</keyword>
<dbReference type="EMBL" id="QUMQ01000001">
    <property type="protein sequence ID" value="REF97839.1"/>
    <property type="molecule type" value="Genomic_DNA"/>
</dbReference>
<protein>
    <submittedName>
        <fullName evidence="1">P22 coat protein Gp5</fullName>
    </submittedName>
</protein>
<keyword evidence="1" id="KW-0167">Capsid protein</keyword>
<keyword evidence="1" id="KW-0946">Virion</keyword>
<gene>
    <name evidence="1" type="ORF">DFJ67_3846</name>
</gene>
<organism evidence="1 2">
    <name type="scientific">Asanoa ferruginea</name>
    <dbReference type="NCBI Taxonomy" id="53367"/>
    <lineage>
        <taxon>Bacteria</taxon>
        <taxon>Bacillati</taxon>
        <taxon>Actinomycetota</taxon>
        <taxon>Actinomycetes</taxon>
        <taxon>Micromonosporales</taxon>
        <taxon>Micromonosporaceae</taxon>
        <taxon>Asanoa</taxon>
    </lineage>
</organism>
<reference evidence="1 2" key="1">
    <citation type="submission" date="2018-08" db="EMBL/GenBank/DDBJ databases">
        <title>Sequencing the genomes of 1000 actinobacteria strains.</title>
        <authorList>
            <person name="Klenk H.-P."/>
        </authorList>
    </citation>
    <scope>NUCLEOTIDE SEQUENCE [LARGE SCALE GENOMIC DNA]</scope>
    <source>
        <strain evidence="1 2">DSM 44099</strain>
    </source>
</reference>
<name>A0A3D9ZLW3_9ACTN</name>
<sequence length="300" mass="31227">MANTLVNYSNNLAQVVSALVTRDLRVASLVNREFSTEFEGTRGGSVNVRIPASLTAQSRNLGVLTAYQTSDLVQATQPVVLTNDFYSRVALADSDLTLSVTSYARDVLLPQSLSIAAGVENMVVSKLQTVAADTTLGSAYDPTDKAQVLDFLVDVRAALRALSAPETGLNVVLSVPAYAAMLKAIGGASYDQGVGDLASGKVVRVAGLNVAESNRLDTGEAIAFHRDAITLAMQAPAAARGADSANGQADQSVPIRIVRAFDNATGAHVSLVNVFAGTALMTANVEGTSKNWTIRVEAAG</sequence>
<evidence type="ECO:0000313" key="1">
    <source>
        <dbReference type="EMBL" id="REF97839.1"/>
    </source>
</evidence>